<sequence>MALEEVRDHVDVPDPAGGPSRVRLLITAPEDATGAGCFVPVAQDPVSGKWAEARTEAVFDALMLRHVAAGSILLTARGNEIRFHAGSAASPTAAVRGLPFEQGWSTNALSLLDVDGTPYVHKTYRRLDPENHEAELLRRLGAEDSRYTCPYLGGYTYCDTAARTRYPLGLVYGFFPGHGLDAPLRDSLRGLWDAVAGCPEPEAAVLAHVRPLEELLPAGGAFLRGFHTRLDTLLHGAPPRAPGPGFRVAALLDQADLRLRELAAVVREDAELSVPVREAALGSLARQLRALRARAGELDRPPFGAGACHGDLHLSHFLLGPRPAAPAAPAGSSPRMRIIDLSTPCTDPRAPGFRVQSPWQDLVSLRRALEYFSADEAADHTATLLGLPSPEVVRAAAESAAGLRPDAALWTPPALRTLRTVQRAAAAWRARVHQLLLDGYFGGRPAPSAHGAWQLLRLDRLLRETAYNCAHRRTYYQYIDLAFAIGAPHE</sequence>
<evidence type="ECO:0000313" key="1">
    <source>
        <dbReference type="EMBL" id="MFC4030771.1"/>
    </source>
</evidence>
<proteinExistence type="predicted"/>
<name>A0ABV8HGV5_9ACTN</name>
<dbReference type="InterPro" id="IPR011009">
    <property type="entry name" value="Kinase-like_dom_sf"/>
</dbReference>
<evidence type="ECO:0000313" key="2">
    <source>
        <dbReference type="Proteomes" id="UP001595765"/>
    </source>
</evidence>
<keyword evidence="2" id="KW-1185">Reference proteome</keyword>
<dbReference type="SUPFAM" id="SSF56112">
    <property type="entry name" value="Protein kinase-like (PK-like)"/>
    <property type="match status" value="1"/>
</dbReference>
<reference evidence="2" key="1">
    <citation type="journal article" date="2019" name="Int. J. Syst. Evol. Microbiol.">
        <title>The Global Catalogue of Microorganisms (GCM) 10K type strain sequencing project: providing services to taxonomists for standard genome sequencing and annotation.</title>
        <authorList>
            <consortium name="The Broad Institute Genomics Platform"/>
            <consortium name="The Broad Institute Genome Sequencing Center for Infectious Disease"/>
            <person name="Wu L."/>
            <person name="Ma J."/>
        </authorList>
    </citation>
    <scope>NUCLEOTIDE SEQUENCE [LARGE SCALE GENOMIC DNA]</scope>
    <source>
        <strain evidence="2">CGMCC 4.7237</strain>
    </source>
</reference>
<gene>
    <name evidence="1" type="ORF">ACFO3J_04730</name>
</gene>
<dbReference type="EMBL" id="JBHSBB010000005">
    <property type="protein sequence ID" value="MFC4030771.1"/>
    <property type="molecule type" value="Genomic_DNA"/>
</dbReference>
<protein>
    <recommendedName>
        <fullName evidence="3">Aminoglycoside phosphotransferase domain-containing protein</fullName>
    </recommendedName>
</protein>
<organism evidence="1 2">
    <name type="scientific">Streptomyces polygonati</name>
    <dbReference type="NCBI Taxonomy" id="1617087"/>
    <lineage>
        <taxon>Bacteria</taxon>
        <taxon>Bacillati</taxon>
        <taxon>Actinomycetota</taxon>
        <taxon>Actinomycetes</taxon>
        <taxon>Kitasatosporales</taxon>
        <taxon>Streptomycetaceae</taxon>
        <taxon>Streptomyces</taxon>
    </lineage>
</organism>
<dbReference type="RefSeq" id="WP_386426380.1">
    <property type="nucleotide sequence ID" value="NZ_JBHSBB010000005.1"/>
</dbReference>
<dbReference type="Proteomes" id="UP001595765">
    <property type="component" value="Unassembled WGS sequence"/>
</dbReference>
<accession>A0ABV8HGV5</accession>
<evidence type="ECO:0008006" key="3">
    <source>
        <dbReference type="Google" id="ProtNLM"/>
    </source>
</evidence>
<comment type="caution">
    <text evidence="1">The sequence shown here is derived from an EMBL/GenBank/DDBJ whole genome shotgun (WGS) entry which is preliminary data.</text>
</comment>
<dbReference type="Gene3D" id="3.90.1200.10">
    <property type="match status" value="1"/>
</dbReference>